<evidence type="ECO:0000313" key="2">
    <source>
        <dbReference type="Proteomes" id="UP001153269"/>
    </source>
</evidence>
<dbReference type="Proteomes" id="UP001153269">
    <property type="component" value="Unassembled WGS sequence"/>
</dbReference>
<reference evidence="1" key="1">
    <citation type="submission" date="2020-03" db="EMBL/GenBank/DDBJ databases">
        <authorList>
            <person name="Weist P."/>
        </authorList>
    </citation>
    <scope>NUCLEOTIDE SEQUENCE</scope>
</reference>
<gene>
    <name evidence="1" type="ORF">PLEPLA_LOCUS3488</name>
</gene>
<protein>
    <submittedName>
        <fullName evidence="1">Uncharacterized protein</fullName>
    </submittedName>
</protein>
<proteinExistence type="predicted"/>
<evidence type="ECO:0000313" key="1">
    <source>
        <dbReference type="EMBL" id="CAB1415770.1"/>
    </source>
</evidence>
<comment type="caution">
    <text evidence="1">The sequence shown here is derived from an EMBL/GenBank/DDBJ whole genome shotgun (WGS) entry which is preliminary data.</text>
</comment>
<name>A0A9N7Y2N9_PLEPL</name>
<keyword evidence="2" id="KW-1185">Reference proteome</keyword>
<dbReference type="AlphaFoldDB" id="A0A9N7Y2N9"/>
<dbReference type="EMBL" id="CADEAL010000173">
    <property type="protein sequence ID" value="CAB1415770.1"/>
    <property type="molecule type" value="Genomic_DNA"/>
</dbReference>
<sequence length="68" mass="7594">MHLCAQTRVSWTDDAGGVTRGCCRLLLQEERRGSDFVLEIICTKEGLKEQEGEVNSPKSKIPINVMCL</sequence>
<accession>A0A9N7Y2N9</accession>
<organism evidence="1 2">
    <name type="scientific">Pleuronectes platessa</name>
    <name type="common">European plaice</name>
    <dbReference type="NCBI Taxonomy" id="8262"/>
    <lineage>
        <taxon>Eukaryota</taxon>
        <taxon>Metazoa</taxon>
        <taxon>Chordata</taxon>
        <taxon>Craniata</taxon>
        <taxon>Vertebrata</taxon>
        <taxon>Euteleostomi</taxon>
        <taxon>Actinopterygii</taxon>
        <taxon>Neopterygii</taxon>
        <taxon>Teleostei</taxon>
        <taxon>Neoteleostei</taxon>
        <taxon>Acanthomorphata</taxon>
        <taxon>Carangaria</taxon>
        <taxon>Pleuronectiformes</taxon>
        <taxon>Pleuronectoidei</taxon>
        <taxon>Pleuronectidae</taxon>
        <taxon>Pleuronectes</taxon>
    </lineage>
</organism>